<dbReference type="GO" id="GO:0050808">
    <property type="term" value="P:synapse organization"/>
    <property type="evidence" value="ECO:0007669"/>
    <property type="project" value="TreeGrafter"/>
</dbReference>
<dbReference type="Gene3D" id="2.60.40.10">
    <property type="entry name" value="Immunoglobulins"/>
    <property type="match status" value="1"/>
</dbReference>
<evidence type="ECO:0000313" key="3">
    <source>
        <dbReference type="Proteomes" id="UP001367676"/>
    </source>
</evidence>
<sequence length="166" mass="18934">MRADSRLNLKRNFIATSYQQSSKECKKSELNIHQPVPASPTAVSRKQSTAGSNRNKIQNINTRYKSTHLRAQDSNNSIPSFENNLISNVTAQEGSIAVLPCHVRNLGDRPVTWIRRRDWHIITSGVITYSTDDRYQVVHNENSDNWDLQIKYATKRDNGTYECQAA</sequence>
<dbReference type="InterPro" id="IPR037448">
    <property type="entry name" value="Zig-8"/>
</dbReference>
<dbReference type="AlphaFoldDB" id="A0AAN9TFQ6"/>
<comment type="caution">
    <text evidence="2">The sequence shown here is derived from an EMBL/GenBank/DDBJ whole genome shotgun (WGS) entry which is preliminary data.</text>
</comment>
<dbReference type="PANTHER" id="PTHR23279">
    <property type="entry name" value="DEFECTIVE PROBOSCIS EXTENSION RESPONSE DPR -RELATED"/>
    <property type="match status" value="1"/>
</dbReference>
<keyword evidence="3" id="KW-1185">Reference proteome</keyword>
<dbReference type="SUPFAM" id="SSF48726">
    <property type="entry name" value="Immunoglobulin"/>
    <property type="match status" value="1"/>
</dbReference>
<proteinExistence type="predicted"/>
<accession>A0AAN9TFQ6</accession>
<dbReference type="InterPro" id="IPR013783">
    <property type="entry name" value="Ig-like_fold"/>
</dbReference>
<name>A0AAN9TFQ6_9HEMI</name>
<gene>
    <name evidence="2" type="ORF">V9T40_002140</name>
</gene>
<dbReference type="Proteomes" id="UP001367676">
    <property type="component" value="Unassembled WGS sequence"/>
</dbReference>
<evidence type="ECO:0000259" key="1">
    <source>
        <dbReference type="PROSITE" id="PS50835"/>
    </source>
</evidence>
<protein>
    <recommendedName>
        <fullName evidence="1">Ig-like domain-containing protein</fullName>
    </recommendedName>
</protein>
<dbReference type="InterPro" id="IPR007110">
    <property type="entry name" value="Ig-like_dom"/>
</dbReference>
<reference evidence="2 3" key="1">
    <citation type="submission" date="2024-03" db="EMBL/GenBank/DDBJ databases">
        <title>Adaptation during the transition from Ophiocordyceps entomopathogen to insect associate is accompanied by gene loss and intensified selection.</title>
        <authorList>
            <person name="Ward C.M."/>
            <person name="Onetto C.A."/>
            <person name="Borneman A.R."/>
        </authorList>
    </citation>
    <scope>NUCLEOTIDE SEQUENCE [LARGE SCALE GENOMIC DNA]</scope>
    <source>
        <strain evidence="2">AWRI1</strain>
        <tissue evidence="2">Single Adult Female</tissue>
    </source>
</reference>
<dbReference type="InterPro" id="IPR036179">
    <property type="entry name" value="Ig-like_dom_sf"/>
</dbReference>
<dbReference type="Pfam" id="PF07679">
    <property type="entry name" value="I-set"/>
    <property type="match status" value="1"/>
</dbReference>
<organism evidence="2 3">
    <name type="scientific">Parthenolecanium corni</name>
    <dbReference type="NCBI Taxonomy" id="536013"/>
    <lineage>
        <taxon>Eukaryota</taxon>
        <taxon>Metazoa</taxon>
        <taxon>Ecdysozoa</taxon>
        <taxon>Arthropoda</taxon>
        <taxon>Hexapoda</taxon>
        <taxon>Insecta</taxon>
        <taxon>Pterygota</taxon>
        <taxon>Neoptera</taxon>
        <taxon>Paraneoptera</taxon>
        <taxon>Hemiptera</taxon>
        <taxon>Sternorrhyncha</taxon>
        <taxon>Coccoidea</taxon>
        <taxon>Coccidae</taxon>
        <taxon>Parthenolecanium</taxon>
    </lineage>
</organism>
<dbReference type="EMBL" id="JBBCAQ010000022">
    <property type="protein sequence ID" value="KAK7590527.1"/>
    <property type="molecule type" value="Genomic_DNA"/>
</dbReference>
<dbReference type="PROSITE" id="PS50835">
    <property type="entry name" value="IG_LIKE"/>
    <property type="match status" value="1"/>
</dbReference>
<dbReference type="PANTHER" id="PTHR23279:SF46">
    <property type="entry name" value="DEFECTIVE PROBOSCIS EXTENSION RESPONSE 10, ISOFORM A-RELATED"/>
    <property type="match status" value="1"/>
</dbReference>
<evidence type="ECO:0000313" key="2">
    <source>
        <dbReference type="EMBL" id="KAK7590527.1"/>
    </source>
</evidence>
<dbReference type="GO" id="GO:0032589">
    <property type="term" value="C:neuron projection membrane"/>
    <property type="evidence" value="ECO:0007669"/>
    <property type="project" value="TreeGrafter"/>
</dbReference>
<dbReference type="InterPro" id="IPR013098">
    <property type="entry name" value="Ig_I-set"/>
</dbReference>
<feature type="domain" description="Ig-like" evidence="1">
    <location>
        <begin position="79"/>
        <end position="166"/>
    </location>
</feature>